<organism evidence="4 5">
    <name type="scientific">Pseudidiomarina homiensis</name>
    <dbReference type="NCBI Taxonomy" id="364198"/>
    <lineage>
        <taxon>Bacteria</taxon>
        <taxon>Pseudomonadati</taxon>
        <taxon>Pseudomonadota</taxon>
        <taxon>Gammaproteobacteria</taxon>
        <taxon>Alteromonadales</taxon>
        <taxon>Idiomarinaceae</taxon>
        <taxon>Pseudidiomarina</taxon>
    </lineage>
</organism>
<dbReference type="GO" id="GO:0009306">
    <property type="term" value="P:protein secretion"/>
    <property type="evidence" value="ECO:0007669"/>
    <property type="project" value="InterPro"/>
</dbReference>
<evidence type="ECO:0000256" key="1">
    <source>
        <dbReference type="RuleBase" id="RU004003"/>
    </source>
</evidence>
<dbReference type="OrthoDB" id="9775455at2"/>
<evidence type="ECO:0000259" key="3">
    <source>
        <dbReference type="Pfam" id="PF13629"/>
    </source>
</evidence>
<dbReference type="InterPro" id="IPR050810">
    <property type="entry name" value="Bact_Secretion_Sys_Channel"/>
</dbReference>
<accession>A0A432XSS0</accession>
<dbReference type="EMBL" id="PIPX01000004">
    <property type="protein sequence ID" value="RUO51775.1"/>
    <property type="molecule type" value="Genomic_DNA"/>
</dbReference>
<dbReference type="PANTHER" id="PTHR30332">
    <property type="entry name" value="PROBABLE GENERAL SECRETION PATHWAY PROTEIN D"/>
    <property type="match status" value="1"/>
</dbReference>
<feature type="domain" description="Pilus formation protein N-terminal" evidence="3">
    <location>
        <begin position="20"/>
        <end position="70"/>
    </location>
</feature>
<feature type="domain" description="Type II/III secretion system secretin-like" evidence="2">
    <location>
        <begin position="208"/>
        <end position="362"/>
    </location>
</feature>
<dbReference type="Proteomes" id="UP000287649">
    <property type="component" value="Unassembled WGS sequence"/>
</dbReference>
<gene>
    <name evidence="4" type="ORF">CWI70_12180</name>
</gene>
<evidence type="ECO:0000313" key="5">
    <source>
        <dbReference type="Proteomes" id="UP000287649"/>
    </source>
</evidence>
<keyword evidence="5" id="KW-1185">Reference proteome</keyword>
<evidence type="ECO:0000259" key="2">
    <source>
        <dbReference type="Pfam" id="PF00263"/>
    </source>
</evidence>
<dbReference type="InterPro" id="IPR004846">
    <property type="entry name" value="T2SS/T3SS_dom"/>
</dbReference>
<dbReference type="Pfam" id="PF13629">
    <property type="entry name" value="T2SS-T3SS_pil_N"/>
    <property type="match status" value="1"/>
</dbReference>
<comment type="caution">
    <text evidence="4">The sequence shown here is derived from an EMBL/GenBank/DDBJ whole genome shotgun (WGS) entry which is preliminary data.</text>
</comment>
<dbReference type="AlphaFoldDB" id="A0A432XSS0"/>
<sequence length="404" mass="43680">MMSFLGAFLFLGAVGATPASTQIQVQVGESHILAPTGIEEIVITSPEVLGYQQLPSGAVVITGHQPGKAEALTFKAGQLQQRFTFIVKRAPDKHLKLRLATLQRRFPQLQISDGADELIRLSGQLPAQAKADMNDLLARFPRLASQIEWLPPAPEPMLVLEVRIAEVKRSFARHIGVRWPGHVNGPLLQDMGNWLHLPLSAQTTLDIMEREGRARLLANPTLTAMSGGKADFLVGGEFPVPQVVAQGMQDVSFRPYGIQLEISPKLLADQQVSATLVAELSSIDPATAVNGVPGLLSRRVSSTLTLPLGETLVLSGLIQHEQAQQADRFPELHKLPILGALFSSTQFRAAETDLIVMVTPRLAKLASAEQASLAEFVAKRERFQNAVGCVGLIEPFMGAGENTL</sequence>
<reference evidence="5" key="1">
    <citation type="journal article" date="2018" name="Front. Microbiol.">
        <title>Genome-Based Analysis Reveals the Taxonomy and Diversity of the Family Idiomarinaceae.</title>
        <authorList>
            <person name="Liu Y."/>
            <person name="Lai Q."/>
            <person name="Shao Z."/>
        </authorList>
    </citation>
    <scope>NUCLEOTIDE SEQUENCE [LARGE SCALE GENOMIC DNA]</scope>
    <source>
        <strain evidence="5">PO-M2</strain>
    </source>
</reference>
<dbReference type="GO" id="GO:0015627">
    <property type="term" value="C:type II protein secretion system complex"/>
    <property type="evidence" value="ECO:0007669"/>
    <property type="project" value="TreeGrafter"/>
</dbReference>
<dbReference type="RefSeq" id="WP_126774127.1">
    <property type="nucleotide sequence ID" value="NZ_PIPX01000004.1"/>
</dbReference>
<name>A0A432XSS0_9GAMM</name>
<evidence type="ECO:0000313" key="4">
    <source>
        <dbReference type="EMBL" id="RUO51775.1"/>
    </source>
</evidence>
<dbReference type="PANTHER" id="PTHR30332:SF17">
    <property type="entry name" value="TYPE IV PILIATION SYSTEM PROTEIN DR_0774-RELATED"/>
    <property type="match status" value="1"/>
</dbReference>
<proteinExistence type="inferred from homology"/>
<dbReference type="Pfam" id="PF00263">
    <property type="entry name" value="Secretin"/>
    <property type="match status" value="1"/>
</dbReference>
<dbReference type="InterPro" id="IPR032789">
    <property type="entry name" value="T2SS-T3SS_pil_N"/>
</dbReference>
<protein>
    <submittedName>
        <fullName evidence="4">Uncharacterized protein</fullName>
    </submittedName>
</protein>
<comment type="similarity">
    <text evidence="1">Belongs to the bacterial secretin family.</text>
</comment>